<sequence length="186" mass="21154">MFTESFPYEVFLTQKEFIRVMEAPRDFVFWVDLIDEETNELIKAHQEEEGMEQIFKEAADLLYVVCGFYNTMPPNCYELISDEANARVQQVFERAVSAFGEIISNYVIPPALVIEAFQVVHQSNMSKLDDNGQPIRSDGTDGNPKGKILKGPNYVAPSMAPVVMKWDKYIQQLKDQGMIEDAAEGN</sequence>
<dbReference type="GO" id="GO:0016787">
    <property type="term" value="F:hydrolase activity"/>
    <property type="evidence" value="ECO:0007669"/>
    <property type="project" value="UniProtKB-KW"/>
</dbReference>
<feature type="region of interest" description="Disordered" evidence="1">
    <location>
        <begin position="128"/>
        <end position="149"/>
    </location>
</feature>
<dbReference type="Proteomes" id="UP000259976">
    <property type="component" value="Segment"/>
</dbReference>
<dbReference type="InterPro" id="IPR023292">
    <property type="entry name" value="NTP_PyroPHydrolase-like_dom_sf"/>
</dbReference>
<organism evidence="2 3">
    <name type="scientific">Roseobacter phage RD-1410W1-01</name>
    <dbReference type="NCBI Taxonomy" id="1815984"/>
    <lineage>
        <taxon>Viruses</taxon>
        <taxon>Duplodnaviria</taxon>
        <taxon>Heunggongvirae</taxon>
        <taxon>Uroviricota</taxon>
        <taxon>Caudoviricetes</taxon>
        <taxon>Schitoviridae</taxon>
        <taxon>Rhodovirinae</taxon>
        <taxon>Aoqinvirus</taxon>
        <taxon>Aoqinvirus RD1410W101</taxon>
    </lineage>
</organism>
<accession>A0A191VYJ0</accession>
<dbReference type="Gene3D" id="1.10.3420.10">
    <property type="entry name" value="putative ntp pyrophosphohydrolase like domain"/>
    <property type="match status" value="1"/>
</dbReference>
<evidence type="ECO:0000256" key="1">
    <source>
        <dbReference type="SAM" id="MobiDB-lite"/>
    </source>
</evidence>
<gene>
    <name evidence="2" type="ORF">RDp01_gp42</name>
</gene>
<name>A0A191VYJ0_9CAUD</name>
<keyword evidence="2" id="KW-0378">Hydrolase</keyword>
<evidence type="ECO:0000313" key="3">
    <source>
        <dbReference type="Proteomes" id="UP000259976"/>
    </source>
</evidence>
<keyword evidence="3" id="KW-1185">Reference proteome</keyword>
<proteinExistence type="predicted"/>
<dbReference type="Pfam" id="PF01503">
    <property type="entry name" value="PRA-PH"/>
    <property type="match status" value="1"/>
</dbReference>
<protein>
    <submittedName>
        <fullName evidence="2">Nucleoside triphosphate pyrophosphohydrolase</fullName>
    </submittedName>
</protein>
<dbReference type="SUPFAM" id="SSF101386">
    <property type="entry name" value="all-alpha NTP pyrophosphatases"/>
    <property type="match status" value="1"/>
</dbReference>
<reference evidence="2 3" key="1">
    <citation type="journal article" date="2016" name="Curr. Microbiol.">
        <title>Characterization and Complete Genome Sequences of Three N4-Like Roseobacter Phages Isolated from the South China Sea.</title>
        <authorList>
            <person name="Li B."/>
            <person name="Zhang S."/>
            <person name="Long L."/>
            <person name="Huang S."/>
        </authorList>
    </citation>
    <scope>NUCLEOTIDE SEQUENCE [LARGE SCALE GENOMIC DNA]</scope>
</reference>
<dbReference type="EMBL" id="KU885989">
    <property type="protein sequence ID" value="ANJ20776.1"/>
    <property type="molecule type" value="Genomic_DNA"/>
</dbReference>
<evidence type="ECO:0000313" key="2">
    <source>
        <dbReference type="EMBL" id="ANJ20776.1"/>
    </source>
</evidence>
<dbReference type="InterPro" id="IPR021130">
    <property type="entry name" value="PRib-ATP_PPHydrolase-like"/>
</dbReference>